<proteinExistence type="inferred from homology"/>
<gene>
    <name evidence="9" type="ORF">K8V05_00325</name>
</gene>
<protein>
    <submittedName>
        <fullName evidence="9">RagB/SusD family nutrient uptake outer membrane protein</fullName>
    </submittedName>
</protein>
<comment type="subcellular location">
    <subcellularLocation>
        <location evidence="1">Cell outer membrane</location>
    </subcellularLocation>
</comment>
<feature type="domain" description="RagB/SusD" evidence="7">
    <location>
        <begin position="344"/>
        <end position="649"/>
    </location>
</feature>
<keyword evidence="5" id="KW-0998">Cell outer membrane</keyword>
<feature type="chain" id="PRO_5037552412" evidence="6">
    <location>
        <begin position="18"/>
        <end position="649"/>
    </location>
</feature>
<dbReference type="Proteomes" id="UP000742098">
    <property type="component" value="Unassembled WGS sequence"/>
</dbReference>
<dbReference type="Gene3D" id="1.25.40.390">
    <property type="match status" value="1"/>
</dbReference>
<dbReference type="SUPFAM" id="SSF48452">
    <property type="entry name" value="TPR-like"/>
    <property type="match status" value="1"/>
</dbReference>
<accession>A0A921H2Q6</accession>
<name>A0A921H2Q6_9BACT</name>
<evidence type="ECO:0000256" key="2">
    <source>
        <dbReference type="ARBA" id="ARBA00006275"/>
    </source>
</evidence>
<dbReference type="PROSITE" id="PS51257">
    <property type="entry name" value="PROKAR_LIPOPROTEIN"/>
    <property type="match status" value="1"/>
</dbReference>
<evidence type="ECO:0000259" key="7">
    <source>
        <dbReference type="Pfam" id="PF07980"/>
    </source>
</evidence>
<organism evidence="9 10">
    <name type="scientific">Butyricimonas virosa</name>
    <dbReference type="NCBI Taxonomy" id="544645"/>
    <lineage>
        <taxon>Bacteria</taxon>
        <taxon>Pseudomonadati</taxon>
        <taxon>Bacteroidota</taxon>
        <taxon>Bacteroidia</taxon>
        <taxon>Bacteroidales</taxon>
        <taxon>Odoribacteraceae</taxon>
        <taxon>Butyricimonas</taxon>
    </lineage>
</organism>
<dbReference type="InterPro" id="IPR012944">
    <property type="entry name" value="SusD_RagB_dom"/>
</dbReference>
<dbReference type="AlphaFoldDB" id="A0A921H2Q6"/>
<evidence type="ECO:0000256" key="5">
    <source>
        <dbReference type="ARBA" id="ARBA00023237"/>
    </source>
</evidence>
<evidence type="ECO:0000256" key="4">
    <source>
        <dbReference type="ARBA" id="ARBA00023136"/>
    </source>
</evidence>
<evidence type="ECO:0000256" key="3">
    <source>
        <dbReference type="ARBA" id="ARBA00022729"/>
    </source>
</evidence>
<feature type="domain" description="SusD-like N-terminal" evidence="8">
    <location>
        <begin position="108"/>
        <end position="235"/>
    </location>
</feature>
<reference evidence="9" key="2">
    <citation type="submission" date="2021-09" db="EMBL/GenBank/DDBJ databases">
        <authorList>
            <person name="Gilroy R."/>
        </authorList>
    </citation>
    <scope>NUCLEOTIDE SEQUENCE</scope>
    <source>
        <strain evidence="9">6966</strain>
    </source>
</reference>
<comment type="similarity">
    <text evidence="2">Belongs to the SusD family.</text>
</comment>
<evidence type="ECO:0000313" key="10">
    <source>
        <dbReference type="Proteomes" id="UP000742098"/>
    </source>
</evidence>
<evidence type="ECO:0000313" key="9">
    <source>
        <dbReference type="EMBL" id="HJF69182.1"/>
    </source>
</evidence>
<dbReference type="GO" id="GO:0009279">
    <property type="term" value="C:cell outer membrane"/>
    <property type="evidence" value="ECO:0007669"/>
    <property type="project" value="UniProtKB-SubCell"/>
</dbReference>
<keyword evidence="3 6" id="KW-0732">Signal</keyword>
<comment type="caution">
    <text evidence="9">The sequence shown here is derived from an EMBL/GenBank/DDBJ whole genome shotgun (WGS) entry which is preliminary data.</text>
</comment>
<feature type="signal peptide" evidence="6">
    <location>
        <begin position="1"/>
        <end position="17"/>
    </location>
</feature>
<sequence>MKRLLFFFTILFFLLSACDNWLDVVPEEDLTTIDTDFETREEAEKWLRSCYVFLQEPFGFTSNVAFTGADEVVADDYARNHGYFDGLAIGSGLQNVLNPYGDVWLKKSSYNGTPARSDFYTAITTCNIFIDKIDQVYNMEASEKREWKAEVKAVKAYYYFELVRHYGPIILVPENIDRNVPVEEMKIPRSHVDTCFKAIVRLCDEAAEILPIFNDKSTERRCYFNKEAALALKARALAYQASPLFNGNPDYTNFVNKNGEPLFSASEDKEKWRVAAEAAEAVIELCKESGKKLVDNQTAVTPLQTHMANIEASVQTFNYASDEALLIIKTVPYEYEMSFQYYMPSVKNDPYKALPGTCLSPSMKMVEMFYTENGLPISQDPAWIGSGNPYNLGEETDPKYTDVVMMGKTIPNLHRRREPRFYSSVASDRTYWRLGRTTSSLQEVIAYQGENFGLQGKRITSTMPQNLTGYWVKKWSCSKAELYTYSNSLRGMGMAPYPVIRLAEMYLIAAEAWNEYGGNNAKVYENLNVVRKRAGIPDVEVSWRNAKDKSKVTEQKGLREIIQQEWNIEFAFEGMRFWNLRRWKTANVELNEKLYGWNVVGNRAETFYNNGKGPVIVYSNNTFVAPRDYFWPIRSEEAITSGCVQNPGW</sequence>
<dbReference type="InterPro" id="IPR011990">
    <property type="entry name" value="TPR-like_helical_dom_sf"/>
</dbReference>
<dbReference type="Pfam" id="PF07980">
    <property type="entry name" value="SusD_RagB"/>
    <property type="match status" value="1"/>
</dbReference>
<dbReference type="InterPro" id="IPR033985">
    <property type="entry name" value="SusD-like_N"/>
</dbReference>
<dbReference type="EMBL" id="DYVS01000004">
    <property type="protein sequence ID" value="HJF69182.1"/>
    <property type="molecule type" value="Genomic_DNA"/>
</dbReference>
<evidence type="ECO:0000256" key="6">
    <source>
        <dbReference type="SAM" id="SignalP"/>
    </source>
</evidence>
<evidence type="ECO:0000256" key="1">
    <source>
        <dbReference type="ARBA" id="ARBA00004442"/>
    </source>
</evidence>
<evidence type="ECO:0000259" key="8">
    <source>
        <dbReference type="Pfam" id="PF14322"/>
    </source>
</evidence>
<keyword evidence="4" id="KW-0472">Membrane</keyword>
<dbReference type="Pfam" id="PF14322">
    <property type="entry name" value="SusD-like_3"/>
    <property type="match status" value="1"/>
</dbReference>
<reference evidence="9" key="1">
    <citation type="journal article" date="2021" name="PeerJ">
        <title>Extensive microbial diversity within the chicken gut microbiome revealed by metagenomics and culture.</title>
        <authorList>
            <person name="Gilroy R."/>
            <person name="Ravi A."/>
            <person name="Getino M."/>
            <person name="Pursley I."/>
            <person name="Horton D.L."/>
            <person name="Alikhan N.F."/>
            <person name="Baker D."/>
            <person name="Gharbi K."/>
            <person name="Hall N."/>
            <person name="Watson M."/>
            <person name="Adriaenssens E.M."/>
            <person name="Foster-Nyarko E."/>
            <person name="Jarju S."/>
            <person name="Secka A."/>
            <person name="Antonio M."/>
            <person name="Oren A."/>
            <person name="Chaudhuri R.R."/>
            <person name="La Ragione R."/>
            <person name="Hildebrand F."/>
            <person name="Pallen M.J."/>
        </authorList>
    </citation>
    <scope>NUCLEOTIDE SEQUENCE</scope>
    <source>
        <strain evidence="9">6966</strain>
    </source>
</reference>